<feature type="transmembrane region" description="Helical" evidence="1">
    <location>
        <begin position="16"/>
        <end position="39"/>
    </location>
</feature>
<name>A0ABU3WKK1_9NOCA</name>
<organism evidence="2 3">
    <name type="scientific">Rhodococcus zopfii</name>
    <dbReference type="NCBI Taxonomy" id="43772"/>
    <lineage>
        <taxon>Bacteria</taxon>
        <taxon>Bacillati</taxon>
        <taxon>Actinomycetota</taxon>
        <taxon>Actinomycetes</taxon>
        <taxon>Mycobacteriales</taxon>
        <taxon>Nocardiaceae</taxon>
        <taxon>Rhodococcus</taxon>
    </lineage>
</organism>
<dbReference type="Proteomes" id="UP001275440">
    <property type="component" value="Unassembled WGS sequence"/>
</dbReference>
<evidence type="ECO:0000313" key="2">
    <source>
        <dbReference type="EMBL" id="MDV2474521.1"/>
    </source>
</evidence>
<keyword evidence="1" id="KW-0812">Transmembrane</keyword>
<gene>
    <name evidence="2" type="ORF">F8M49_02185</name>
</gene>
<evidence type="ECO:0000313" key="3">
    <source>
        <dbReference type="Proteomes" id="UP001275440"/>
    </source>
</evidence>
<feature type="transmembrane region" description="Helical" evidence="1">
    <location>
        <begin position="45"/>
        <end position="68"/>
    </location>
</feature>
<keyword evidence="3" id="KW-1185">Reference proteome</keyword>
<proteinExistence type="predicted"/>
<protein>
    <submittedName>
        <fullName evidence="2">Uncharacterized protein</fullName>
    </submittedName>
</protein>
<comment type="caution">
    <text evidence="2">The sequence shown here is derived from an EMBL/GenBank/DDBJ whole genome shotgun (WGS) entry which is preliminary data.</text>
</comment>
<evidence type="ECO:0000256" key="1">
    <source>
        <dbReference type="SAM" id="Phobius"/>
    </source>
</evidence>
<accession>A0ABU3WKK1</accession>
<dbReference type="EMBL" id="WBMO01000001">
    <property type="protein sequence ID" value="MDV2474521.1"/>
    <property type="molecule type" value="Genomic_DNA"/>
</dbReference>
<sequence length="89" mass="8866">MANTTNRGGPTTGTRLAGWVGFACVLAGVVAIALVLTAAGGGFEGWTAVATIVAVALLVVGAVMMIVLNFRRRRLGGSGGTSTHEPGVL</sequence>
<reference evidence="2 3" key="1">
    <citation type="submission" date="2019-10" db="EMBL/GenBank/DDBJ databases">
        <title>Draft Genome Assembly of Rhodococcus zopfii DSM44189.</title>
        <authorList>
            <person name="Sutton J.M."/>
            <person name="Akob D.M."/>
            <person name="Bushman T.J."/>
        </authorList>
    </citation>
    <scope>NUCLEOTIDE SEQUENCE [LARGE SCALE GENOMIC DNA]</scope>
    <source>
        <strain evidence="2 3">DSM 44189</strain>
    </source>
</reference>
<keyword evidence="1" id="KW-0472">Membrane</keyword>
<keyword evidence="1" id="KW-1133">Transmembrane helix</keyword>